<keyword evidence="2" id="KW-1185">Reference proteome</keyword>
<sequence length="239" mass="27705">MAMARIIRPLRRALISSSKSVTQKNPNPFNLQSPISILTTRSYISEMRKSAFEGNILRLLRSEIEYELEHFTPKEPVVEYDSFFVEERPGEQWIRLKKKFGEKEEIKIEVTMFDGSIPVEKSPDGIRIGQEVELHITLIVNISKGKGSDVLEFVCSAWPESVEIVNVLLHGKDGRPDQLYMGPKFKDLDDELQKSLYEFLETRGIDDDLAIFVHEYMKNKDKTEFIQWMGTVKSFIEQK</sequence>
<evidence type="ECO:0000313" key="2">
    <source>
        <dbReference type="Proteomes" id="UP001168098"/>
    </source>
</evidence>
<dbReference type="SUPFAM" id="SSF54529">
    <property type="entry name" value="Mitochondrial glycoprotein MAM33-like"/>
    <property type="match status" value="1"/>
</dbReference>
<dbReference type="AlphaFoldDB" id="A0AA39DQY0"/>
<comment type="caution">
    <text evidence="1">The sequence shown here is derived from an EMBL/GenBank/DDBJ whole genome shotgun (WGS) entry which is preliminary data.</text>
</comment>
<dbReference type="InterPro" id="IPR036561">
    <property type="entry name" value="MAM33_sf"/>
</dbReference>
<name>A0AA39DQY0_VITRO</name>
<dbReference type="Proteomes" id="UP001168098">
    <property type="component" value="Unassembled WGS sequence"/>
</dbReference>
<accession>A0AA39DQY0</accession>
<dbReference type="InterPro" id="IPR003428">
    <property type="entry name" value="MAM33"/>
</dbReference>
<dbReference type="EMBL" id="JARBHA010000009">
    <property type="protein sequence ID" value="KAJ9692874.1"/>
    <property type="molecule type" value="Genomic_DNA"/>
</dbReference>
<evidence type="ECO:0000313" key="1">
    <source>
        <dbReference type="EMBL" id="KAJ9692874.1"/>
    </source>
</evidence>
<dbReference type="Gene3D" id="3.10.280.10">
    <property type="entry name" value="Mitochondrial glycoprotein"/>
    <property type="match status" value="1"/>
</dbReference>
<dbReference type="Pfam" id="PF02330">
    <property type="entry name" value="MAM33"/>
    <property type="match status" value="1"/>
</dbReference>
<proteinExistence type="predicted"/>
<reference evidence="1 2" key="1">
    <citation type="journal article" date="2023" name="BMC Biotechnol.">
        <title>Vitis rotundifolia cv Carlos genome sequencing.</title>
        <authorList>
            <person name="Huff M."/>
            <person name="Hulse-Kemp A."/>
            <person name="Scheffler B."/>
            <person name="Youngblood R."/>
            <person name="Simpson S."/>
            <person name="Babiker E."/>
            <person name="Staton M."/>
        </authorList>
    </citation>
    <scope>NUCLEOTIDE SEQUENCE [LARGE SCALE GENOMIC DNA]</scope>
    <source>
        <tissue evidence="1">Leaf</tissue>
    </source>
</reference>
<dbReference type="FunFam" id="3.10.280.10:FF:000003">
    <property type="entry name" value="Mitochondrial glycoprotein"/>
    <property type="match status" value="1"/>
</dbReference>
<dbReference type="PANTHER" id="PTHR10826:SF36">
    <property type="entry name" value="OS08G0439900 PROTEIN"/>
    <property type="match status" value="1"/>
</dbReference>
<dbReference type="GO" id="GO:0005759">
    <property type="term" value="C:mitochondrial matrix"/>
    <property type="evidence" value="ECO:0007669"/>
    <property type="project" value="InterPro"/>
</dbReference>
<gene>
    <name evidence="1" type="ORF">PVL29_011800</name>
</gene>
<evidence type="ECO:0008006" key="3">
    <source>
        <dbReference type="Google" id="ProtNLM"/>
    </source>
</evidence>
<organism evidence="1 2">
    <name type="scientific">Vitis rotundifolia</name>
    <name type="common">Muscadine grape</name>
    <dbReference type="NCBI Taxonomy" id="103349"/>
    <lineage>
        <taxon>Eukaryota</taxon>
        <taxon>Viridiplantae</taxon>
        <taxon>Streptophyta</taxon>
        <taxon>Embryophyta</taxon>
        <taxon>Tracheophyta</taxon>
        <taxon>Spermatophyta</taxon>
        <taxon>Magnoliopsida</taxon>
        <taxon>eudicotyledons</taxon>
        <taxon>Gunneridae</taxon>
        <taxon>Pentapetalae</taxon>
        <taxon>rosids</taxon>
        <taxon>Vitales</taxon>
        <taxon>Vitaceae</taxon>
        <taxon>Viteae</taxon>
        <taxon>Vitis</taxon>
    </lineage>
</organism>
<dbReference type="PANTHER" id="PTHR10826">
    <property type="entry name" value="COMPLEMENT COMPONENT 1"/>
    <property type="match status" value="1"/>
</dbReference>
<protein>
    <recommendedName>
        <fullName evidence="3">Mitochondrial glycoprotein</fullName>
    </recommendedName>
</protein>